<dbReference type="AlphaFoldDB" id="A0A914KLK0"/>
<evidence type="ECO:0000313" key="1">
    <source>
        <dbReference type="Proteomes" id="UP000887563"/>
    </source>
</evidence>
<proteinExistence type="predicted"/>
<reference evidence="2" key="1">
    <citation type="submission" date="2022-11" db="UniProtKB">
        <authorList>
            <consortium name="WormBaseParasite"/>
        </authorList>
    </citation>
    <scope>IDENTIFICATION</scope>
</reference>
<sequence length="82" mass="9578">MYAVRFNSPEEAKEKMPVGKELFYASFDENITKTVFPNELAKSIFPSFLSSFIASRLCFFTNNSSNRLRKQHYRHTKTCNTN</sequence>
<dbReference type="WBParaSite" id="Minc3s00024g01528">
    <property type="protein sequence ID" value="Minc3s00024g01528"/>
    <property type="gene ID" value="Minc3s00024g01528"/>
</dbReference>
<dbReference type="Proteomes" id="UP000887563">
    <property type="component" value="Unplaced"/>
</dbReference>
<organism evidence="1 2">
    <name type="scientific">Meloidogyne incognita</name>
    <name type="common">Southern root-knot nematode worm</name>
    <name type="synonym">Oxyuris incognita</name>
    <dbReference type="NCBI Taxonomy" id="6306"/>
    <lineage>
        <taxon>Eukaryota</taxon>
        <taxon>Metazoa</taxon>
        <taxon>Ecdysozoa</taxon>
        <taxon>Nematoda</taxon>
        <taxon>Chromadorea</taxon>
        <taxon>Rhabditida</taxon>
        <taxon>Tylenchina</taxon>
        <taxon>Tylenchomorpha</taxon>
        <taxon>Tylenchoidea</taxon>
        <taxon>Meloidogynidae</taxon>
        <taxon>Meloidogyninae</taxon>
        <taxon>Meloidogyne</taxon>
        <taxon>Meloidogyne incognita group</taxon>
    </lineage>
</organism>
<keyword evidence="1" id="KW-1185">Reference proteome</keyword>
<accession>A0A914KLK0</accession>
<protein>
    <submittedName>
        <fullName evidence="2">Uncharacterized protein</fullName>
    </submittedName>
</protein>
<evidence type="ECO:0000313" key="2">
    <source>
        <dbReference type="WBParaSite" id="Minc3s00024g01528"/>
    </source>
</evidence>
<name>A0A914KLK0_MELIC</name>